<organism evidence="3 4">
    <name type="scientific">Halomonas halophila</name>
    <dbReference type="NCBI Taxonomy" id="29573"/>
    <lineage>
        <taxon>Bacteria</taxon>
        <taxon>Pseudomonadati</taxon>
        <taxon>Pseudomonadota</taxon>
        <taxon>Gammaproteobacteria</taxon>
        <taxon>Oceanospirillales</taxon>
        <taxon>Halomonadaceae</taxon>
        <taxon>Halomonas</taxon>
    </lineage>
</organism>
<reference evidence="3 4" key="1">
    <citation type="submission" date="2019-07" db="EMBL/GenBank/DDBJ databases">
        <title>Whole genome shotgun sequence of Halomonas halophila NBRC 102604.</title>
        <authorList>
            <person name="Hosoyama A."/>
            <person name="Uohara A."/>
            <person name="Ohji S."/>
            <person name="Ichikawa N."/>
        </authorList>
    </citation>
    <scope>NUCLEOTIDE SEQUENCE [LARGE SCALE GENOMIC DNA]</scope>
    <source>
        <strain evidence="3 4">NBRC 102604</strain>
    </source>
</reference>
<dbReference type="Proteomes" id="UP000321121">
    <property type="component" value="Unassembled WGS sequence"/>
</dbReference>
<evidence type="ECO:0000256" key="1">
    <source>
        <dbReference type="SAM" id="MobiDB-lite"/>
    </source>
</evidence>
<feature type="region of interest" description="Disordered" evidence="1">
    <location>
        <begin position="156"/>
        <end position="175"/>
    </location>
</feature>
<dbReference type="EMBL" id="BJUS01000001">
    <property type="protein sequence ID" value="GEK71590.1"/>
    <property type="molecule type" value="Genomic_DNA"/>
</dbReference>
<accession>A0ABQ0U043</accession>
<feature type="transmembrane region" description="Helical" evidence="2">
    <location>
        <begin position="43"/>
        <end position="66"/>
    </location>
</feature>
<feature type="transmembrane region" description="Helical" evidence="2">
    <location>
        <begin position="16"/>
        <end position="37"/>
    </location>
</feature>
<dbReference type="RefSeq" id="WP_146907277.1">
    <property type="nucleotide sequence ID" value="NZ_BJUS01000001.1"/>
</dbReference>
<keyword evidence="4" id="KW-1185">Reference proteome</keyword>
<keyword evidence="2" id="KW-0472">Membrane</keyword>
<evidence type="ECO:0000256" key="2">
    <source>
        <dbReference type="SAM" id="Phobius"/>
    </source>
</evidence>
<protein>
    <submittedName>
        <fullName evidence="3">Uncharacterized protein</fullName>
    </submittedName>
</protein>
<sequence>MATMSVDRPRISQQKIIIALASVALAGVASWFLQPWYHNSENAVIVLVTVFSILAGFLAAVMAIVANDRVLRGRNWRQDTYYLRLIRNELLRHKLTFYIYLMVLVLAFLTTLDSSWPSLAQQVTEHALLFFTTLGIVHSFQLPEVLSRKHVSAMEHQIRRRREKETGEGPGTSSN</sequence>
<feature type="compositionally biased region" description="Basic and acidic residues" evidence="1">
    <location>
        <begin position="156"/>
        <end position="167"/>
    </location>
</feature>
<keyword evidence="2" id="KW-0812">Transmembrane</keyword>
<comment type="caution">
    <text evidence="3">The sequence shown here is derived from an EMBL/GenBank/DDBJ whole genome shotgun (WGS) entry which is preliminary data.</text>
</comment>
<evidence type="ECO:0000313" key="4">
    <source>
        <dbReference type="Proteomes" id="UP000321121"/>
    </source>
</evidence>
<feature type="transmembrane region" description="Helical" evidence="2">
    <location>
        <begin position="128"/>
        <end position="146"/>
    </location>
</feature>
<evidence type="ECO:0000313" key="3">
    <source>
        <dbReference type="EMBL" id="GEK71590.1"/>
    </source>
</evidence>
<name>A0ABQ0U043_9GAMM</name>
<proteinExistence type="predicted"/>
<keyword evidence="2" id="KW-1133">Transmembrane helix</keyword>
<gene>
    <name evidence="3" type="ORF">HHA04nite_01340</name>
</gene>
<feature type="transmembrane region" description="Helical" evidence="2">
    <location>
        <begin position="97"/>
        <end position="116"/>
    </location>
</feature>